<dbReference type="Proteomes" id="UP001165082">
    <property type="component" value="Unassembled WGS sequence"/>
</dbReference>
<proteinExistence type="predicted"/>
<feature type="non-terminal residue" evidence="1">
    <location>
        <position position="1"/>
    </location>
</feature>
<dbReference type="Gene3D" id="3.30.470.20">
    <property type="entry name" value="ATP-grasp fold, B domain"/>
    <property type="match status" value="1"/>
</dbReference>
<name>A0A9W7AGK1_9STRA</name>
<comment type="caution">
    <text evidence="1">The sequence shown here is derived from an EMBL/GenBank/DDBJ whole genome shotgun (WGS) entry which is preliminary data.</text>
</comment>
<reference evidence="1" key="1">
    <citation type="submission" date="2022-07" db="EMBL/GenBank/DDBJ databases">
        <title>Genome analysis of Parmales, a sister group of diatoms, reveals the evolutionary specialization of diatoms from phago-mixotrophs to photoautotrophs.</title>
        <authorList>
            <person name="Ban H."/>
            <person name="Sato S."/>
            <person name="Yoshikawa S."/>
            <person name="Kazumasa Y."/>
            <person name="Nakamura Y."/>
            <person name="Ichinomiya M."/>
            <person name="Saitoh K."/>
            <person name="Sato N."/>
            <person name="Blanc-Mathieu R."/>
            <person name="Endo H."/>
            <person name="Kuwata A."/>
            <person name="Ogata H."/>
        </authorList>
    </citation>
    <scope>NUCLEOTIDE SEQUENCE</scope>
</reference>
<gene>
    <name evidence="1" type="ORF">TrRE_jg893</name>
</gene>
<sequence length="197" mass="20822">GLLLTSPCGCATPWISRSAFLHVSNKEWGGYGGGDEEDGEVHISNCCANSGNEEKFKGEICVDLEEESKGGGDENFKGTWGMVKQAVRGTLMAFSKYTSLSGPPEGYSQASYLGIDVIITKDPNGSTSIDILEINAPPSLDTATGIPSAERTHSCNVGGIFKQFVEGCKGGDERGRETWVRLTHEKGRPKEGGGGGT</sequence>
<accession>A0A9W7AGK1</accession>
<keyword evidence="2" id="KW-1185">Reference proteome</keyword>
<dbReference type="EMBL" id="BRXZ01002788">
    <property type="protein sequence ID" value="GMH70201.1"/>
    <property type="molecule type" value="Genomic_DNA"/>
</dbReference>
<dbReference type="AlphaFoldDB" id="A0A9W7AGK1"/>
<dbReference type="OrthoDB" id="420046at2759"/>
<evidence type="ECO:0000313" key="1">
    <source>
        <dbReference type="EMBL" id="GMH70201.1"/>
    </source>
</evidence>
<organism evidence="1 2">
    <name type="scientific">Triparma retinervis</name>
    <dbReference type="NCBI Taxonomy" id="2557542"/>
    <lineage>
        <taxon>Eukaryota</taxon>
        <taxon>Sar</taxon>
        <taxon>Stramenopiles</taxon>
        <taxon>Ochrophyta</taxon>
        <taxon>Bolidophyceae</taxon>
        <taxon>Parmales</taxon>
        <taxon>Triparmaceae</taxon>
        <taxon>Triparma</taxon>
    </lineage>
</organism>
<evidence type="ECO:0000313" key="2">
    <source>
        <dbReference type="Proteomes" id="UP001165082"/>
    </source>
</evidence>
<feature type="non-terminal residue" evidence="1">
    <location>
        <position position="197"/>
    </location>
</feature>
<protein>
    <submittedName>
        <fullName evidence="1">Uncharacterized protein</fullName>
    </submittedName>
</protein>